<accession>A0A382S5F9</accession>
<dbReference type="EMBL" id="UINC01126550">
    <property type="protein sequence ID" value="SVD05103.1"/>
    <property type="molecule type" value="Genomic_DNA"/>
</dbReference>
<organism evidence="1">
    <name type="scientific">marine metagenome</name>
    <dbReference type="NCBI Taxonomy" id="408172"/>
    <lineage>
        <taxon>unclassified sequences</taxon>
        <taxon>metagenomes</taxon>
        <taxon>ecological metagenomes</taxon>
    </lineage>
</organism>
<feature type="non-terminal residue" evidence="1">
    <location>
        <position position="1"/>
    </location>
</feature>
<sequence length="87" mass="8673">LLDISTAVNASTTTFLRGDGSWQSPTGGGASLAFKTISVSGQSNIVADDTADTLTLIASGDTTITTSAGNDSITIDTTITTVDGGNF</sequence>
<evidence type="ECO:0000313" key="1">
    <source>
        <dbReference type="EMBL" id="SVD05103.1"/>
    </source>
</evidence>
<protein>
    <submittedName>
        <fullName evidence="1">Uncharacterized protein</fullName>
    </submittedName>
</protein>
<gene>
    <name evidence="1" type="ORF">METZ01_LOCUS357957</name>
</gene>
<proteinExistence type="predicted"/>
<reference evidence="1" key="1">
    <citation type="submission" date="2018-05" db="EMBL/GenBank/DDBJ databases">
        <authorList>
            <person name="Lanie J.A."/>
            <person name="Ng W.-L."/>
            <person name="Kazmierczak K.M."/>
            <person name="Andrzejewski T.M."/>
            <person name="Davidsen T.M."/>
            <person name="Wayne K.J."/>
            <person name="Tettelin H."/>
            <person name="Glass J.I."/>
            <person name="Rusch D."/>
            <person name="Podicherti R."/>
            <person name="Tsui H.-C.T."/>
            <person name="Winkler M.E."/>
        </authorList>
    </citation>
    <scope>NUCLEOTIDE SEQUENCE</scope>
</reference>
<name>A0A382S5F9_9ZZZZ</name>
<dbReference type="AlphaFoldDB" id="A0A382S5F9"/>